<dbReference type="PANTHER" id="PTHR30158:SF10">
    <property type="entry name" value="CATION EFFLUX PUMP"/>
    <property type="match status" value="1"/>
</dbReference>
<dbReference type="RefSeq" id="WP_271428589.1">
    <property type="nucleotide sequence ID" value="NZ_JAQIPB010000006.1"/>
</dbReference>
<dbReference type="SUPFAM" id="SSF111369">
    <property type="entry name" value="HlyD-like secretion proteins"/>
    <property type="match status" value="1"/>
</dbReference>
<feature type="domain" description="Multidrug resistance protein MdtA-like beta-barrel" evidence="5">
    <location>
        <begin position="236"/>
        <end position="323"/>
    </location>
</feature>
<sequence length="425" mass="44816">MSHLPPSSSDDHTPVQAQSRRRFWPAATALTAVAAIAAGVFSIPGLQAQASNPPAPAQAPATPVSVAVVQETAINAWDEFSGRLEAVERVDIRSRVAGAVQAVHFREGALVKQGDLLLTIDPAPYRAEVERAQAQVASAQARATYTRSEQARARRLYDEQAIAQRELDERLNAGLEAEANLRAAQAALQSAQLNLSYTQVRAPVAGRIGKLEVTVGNLVAAGPAAPVLTTLVSVSPIYASFDADEQVIGRALQAMPGGASARSLIGQIPVQMGTVATEGTPFEGKLQLIDNQVDAKSGTVRVRATFDNKDGALIPGQFARIRMGQPQDSRALLVAERAVGTDQDKKFVMVVNAQNKAEYREVTLGAPVNGLRVVSSGLKAGERVVVNGLQHLRPGAQLAPQDVPMDTAAQAAEARSTRVASNSSN</sequence>
<organism evidence="7 8">
    <name type="scientific">Xenophilus arseniciresistens</name>
    <dbReference type="NCBI Taxonomy" id="1283306"/>
    <lineage>
        <taxon>Bacteria</taxon>
        <taxon>Pseudomonadati</taxon>
        <taxon>Pseudomonadota</taxon>
        <taxon>Betaproteobacteria</taxon>
        <taxon>Burkholderiales</taxon>
        <taxon>Comamonadaceae</taxon>
        <taxon>Xenophilus</taxon>
    </lineage>
</organism>
<evidence type="ECO:0000256" key="1">
    <source>
        <dbReference type="ARBA" id="ARBA00004196"/>
    </source>
</evidence>
<dbReference type="InterPro" id="IPR058627">
    <property type="entry name" value="MdtA-like_C"/>
</dbReference>
<comment type="subcellular location">
    <subcellularLocation>
        <location evidence="1">Cell envelope</location>
    </subcellularLocation>
</comment>
<dbReference type="Gene3D" id="2.40.30.170">
    <property type="match status" value="1"/>
</dbReference>
<dbReference type="Pfam" id="PF25917">
    <property type="entry name" value="BSH_RND"/>
    <property type="match status" value="1"/>
</dbReference>
<dbReference type="InterPro" id="IPR058626">
    <property type="entry name" value="MdtA-like_b-barrel"/>
</dbReference>
<evidence type="ECO:0000256" key="2">
    <source>
        <dbReference type="ARBA" id="ARBA00009477"/>
    </source>
</evidence>
<protein>
    <submittedName>
        <fullName evidence="7">Efflux RND transporter periplasmic adaptor subunit</fullName>
    </submittedName>
</protein>
<accession>A0AAE3T0V5</accession>
<comment type="caution">
    <text evidence="7">The sequence shown here is derived from an EMBL/GenBank/DDBJ whole genome shotgun (WGS) entry which is preliminary data.</text>
</comment>
<evidence type="ECO:0000259" key="4">
    <source>
        <dbReference type="Pfam" id="PF25917"/>
    </source>
</evidence>
<dbReference type="InterPro" id="IPR006311">
    <property type="entry name" value="TAT_signal"/>
</dbReference>
<dbReference type="Pfam" id="PF25876">
    <property type="entry name" value="HH_MFP_RND"/>
    <property type="match status" value="1"/>
</dbReference>
<dbReference type="GO" id="GO:0022857">
    <property type="term" value="F:transmembrane transporter activity"/>
    <property type="evidence" value="ECO:0007669"/>
    <property type="project" value="InterPro"/>
</dbReference>
<evidence type="ECO:0000313" key="8">
    <source>
        <dbReference type="Proteomes" id="UP001212602"/>
    </source>
</evidence>
<dbReference type="Pfam" id="PF25944">
    <property type="entry name" value="Beta-barrel_RND"/>
    <property type="match status" value="1"/>
</dbReference>
<dbReference type="InterPro" id="IPR006143">
    <property type="entry name" value="RND_pump_MFP"/>
</dbReference>
<dbReference type="Gene3D" id="1.10.287.470">
    <property type="entry name" value="Helix hairpin bin"/>
    <property type="match status" value="1"/>
</dbReference>
<evidence type="ECO:0000259" key="5">
    <source>
        <dbReference type="Pfam" id="PF25944"/>
    </source>
</evidence>
<comment type="similarity">
    <text evidence="2">Belongs to the membrane fusion protein (MFP) (TC 8.A.1) family.</text>
</comment>
<dbReference type="FunFam" id="2.40.420.20:FF:000001">
    <property type="entry name" value="Efflux RND transporter periplasmic adaptor subunit"/>
    <property type="match status" value="1"/>
</dbReference>
<evidence type="ECO:0000259" key="3">
    <source>
        <dbReference type="Pfam" id="PF25876"/>
    </source>
</evidence>
<dbReference type="InterPro" id="IPR058624">
    <property type="entry name" value="MdtA-like_HH"/>
</dbReference>
<dbReference type="PROSITE" id="PS51318">
    <property type="entry name" value="TAT"/>
    <property type="match status" value="1"/>
</dbReference>
<dbReference type="Gene3D" id="2.40.50.100">
    <property type="match status" value="1"/>
</dbReference>
<dbReference type="EMBL" id="JAQIPB010000006">
    <property type="protein sequence ID" value="MDA7417351.1"/>
    <property type="molecule type" value="Genomic_DNA"/>
</dbReference>
<gene>
    <name evidence="7" type="ORF">PGB34_13355</name>
</gene>
<dbReference type="NCBIfam" id="TIGR01730">
    <property type="entry name" value="RND_mfp"/>
    <property type="match status" value="1"/>
</dbReference>
<evidence type="ECO:0000259" key="6">
    <source>
        <dbReference type="Pfam" id="PF25967"/>
    </source>
</evidence>
<proteinExistence type="inferred from homology"/>
<keyword evidence="8" id="KW-1185">Reference proteome</keyword>
<dbReference type="AlphaFoldDB" id="A0AAE3T0V5"/>
<dbReference type="GO" id="GO:0046677">
    <property type="term" value="P:response to antibiotic"/>
    <property type="evidence" value="ECO:0007669"/>
    <property type="project" value="TreeGrafter"/>
</dbReference>
<dbReference type="Gene3D" id="2.40.420.20">
    <property type="match status" value="1"/>
</dbReference>
<reference evidence="7" key="1">
    <citation type="submission" date="2023-01" db="EMBL/GenBank/DDBJ databases">
        <title>Xenophilus mangrovi sp. nov., isolated from soil of Mangrove nature reserve.</title>
        <authorList>
            <person name="Xu S."/>
            <person name="Liu Z."/>
            <person name="Xu Y."/>
        </authorList>
    </citation>
    <scope>NUCLEOTIDE SEQUENCE</scope>
    <source>
        <strain evidence="7">YW8</strain>
    </source>
</reference>
<feature type="domain" description="Multidrug resistance protein MdtA-like C-terminal permuted SH3" evidence="6">
    <location>
        <begin position="331"/>
        <end position="390"/>
    </location>
</feature>
<dbReference type="GO" id="GO:0005886">
    <property type="term" value="C:plasma membrane"/>
    <property type="evidence" value="ECO:0007669"/>
    <property type="project" value="TreeGrafter"/>
</dbReference>
<evidence type="ECO:0000313" key="7">
    <source>
        <dbReference type="EMBL" id="MDA7417351.1"/>
    </source>
</evidence>
<dbReference type="Pfam" id="PF25967">
    <property type="entry name" value="RND-MFP_C"/>
    <property type="match status" value="1"/>
</dbReference>
<dbReference type="Proteomes" id="UP001212602">
    <property type="component" value="Unassembled WGS sequence"/>
</dbReference>
<name>A0AAE3T0V5_9BURK</name>
<dbReference type="PANTHER" id="PTHR30158">
    <property type="entry name" value="ACRA/E-RELATED COMPONENT OF DRUG EFFLUX TRANSPORTER"/>
    <property type="match status" value="1"/>
</dbReference>
<dbReference type="GO" id="GO:0030313">
    <property type="term" value="C:cell envelope"/>
    <property type="evidence" value="ECO:0007669"/>
    <property type="project" value="UniProtKB-SubCell"/>
</dbReference>
<feature type="domain" description="Multidrug resistance protein MdtA-like alpha-helical hairpin" evidence="3">
    <location>
        <begin position="130"/>
        <end position="198"/>
    </location>
</feature>
<feature type="domain" description="Multidrug resistance protein MdtA-like barrel-sandwich hybrid" evidence="4">
    <location>
        <begin position="89"/>
        <end position="230"/>
    </location>
</feature>
<dbReference type="InterPro" id="IPR058625">
    <property type="entry name" value="MdtA-like_BSH"/>
</dbReference>